<evidence type="ECO:0000313" key="9">
    <source>
        <dbReference type="Proteomes" id="UP000799440"/>
    </source>
</evidence>
<evidence type="ECO:0000256" key="6">
    <source>
        <dbReference type="SAM" id="Phobius"/>
    </source>
</evidence>
<evidence type="ECO:0000259" key="7">
    <source>
        <dbReference type="Pfam" id="PF20684"/>
    </source>
</evidence>
<reference evidence="8" key="1">
    <citation type="journal article" date="2020" name="Stud. Mycol.">
        <title>101 Dothideomycetes genomes: a test case for predicting lifestyles and emergence of pathogens.</title>
        <authorList>
            <person name="Haridas S."/>
            <person name="Albert R."/>
            <person name="Binder M."/>
            <person name="Bloem J."/>
            <person name="Labutti K."/>
            <person name="Salamov A."/>
            <person name="Andreopoulos B."/>
            <person name="Baker S."/>
            <person name="Barry K."/>
            <person name="Bills G."/>
            <person name="Bluhm B."/>
            <person name="Cannon C."/>
            <person name="Castanera R."/>
            <person name="Culley D."/>
            <person name="Daum C."/>
            <person name="Ezra D."/>
            <person name="Gonzalez J."/>
            <person name="Henrissat B."/>
            <person name="Kuo A."/>
            <person name="Liang C."/>
            <person name="Lipzen A."/>
            <person name="Lutzoni F."/>
            <person name="Magnuson J."/>
            <person name="Mondo S."/>
            <person name="Nolan M."/>
            <person name="Ohm R."/>
            <person name="Pangilinan J."/>
            <person name="Park H.-J."/>
            <person name="Ramirez L."/>
            <person name="Alfaro M."/>
            <person name="Sun H."/>
            <person name="Tritt A."/>
            <person name="Yoshinaga Y."/>
            <person name="Zwiers L.-H."/>
            <person name="Turgeon B."/>
            <person name="Goodwin S."/>
            <person name="Spatafora J."/>
            <person name="Crous P."/>
            <person name="Grigoriev I."/>
        </authorList>
    </citation>
    <scope>NUCLEOTIDE SEQUENCE</scope>
    <source>
        <strain evidence="8">CBS 119925</strain>
    </source>
</reference>
<protein>
    <recommendedName>
        <fullName evidence="7">Rhodopsin domain-containing protein</fullName>
    </recommendedName>
</protein>
<dbReference type="InterPro" id="IPR052337">
    <property type="entry name" value="SAT4-like"/>
</dbReference>
<evidence type="ECO:0000256" key="4">
    <source>
        <dbReference type="ARBA" id="ARBA00023136"/>
    </source>
</evidence>
<evidence type="ECO:0000256" key="5">
    <source>
        <dbReference type="ARBA" id="ARBA00038359"/>
    </source>
</evidence>
<dbReference type="OrthoDB" id="5329176at2759"/>
<sequence length="383" mass="42947">MMANGHLVARAGGLHPPPSVVLSWPRPNHVNPETRGSAAPYTLIILLVLTLIVYTARMWARLVVAKNAGLDDALMSVAMILVVGSTIAVVLGISQYGFQWHAWDQTKETLVTTRQITLAIELLYLAATTLIKISILCFYRRLASGSLSKTFLYCVQCSITVFALHGIAFSFVIMFSYSPIEGFWRIYDVAWRAENRMTSLDEGAIIIAVTVLGTIHDIIVCALPIILVWNLRINRRQKTGLTIIFGAGVLCCICGAMRTYYAIYVYHYTYDITWWAFHGWIWTALEADLGIICASAPALKVFFRRYFNHGIGGSSLREKTWYGRAKSSIKVQDDGENIDETPLNRIIVSHSHHVTSQTREEIWSDGSYASTKAFNGLPRRDKF</sequence>
<dbReference type="PANTHER" id="PTHR33048:SF129">
    <property type="entry name" value="INTEGRAL MEMBRANE PROTEIN-RELATED"/>
    <property type="match status" value="1"/>
</dbReference>
<dbReference type="EMBL" id="MU006628">
    <property type="protein sequence ID" value="KAF2741723.1"/>
    <property type="molecule type" value="Genomic_DNA"/>
</dbReference>
<feature type="transmembrane region" description="Helical" evidence="6">
    <location>
        <begin position="118"/>
        <end position="139"/>
    </location>
</feature>
<feature type="transmembrane region" description="Helical" evidence="6">
    <location>
        <begin position="151"/>
        <end position="177"/>
    </location>
</feature>
<dbReference type="AlphaFoldDB" id="A0A6A6UV57"/>
<feature type="transmembrane region" description="Helical" evidence="6">
    <location>
        <begin position="275"/>
        <end position="299"/>
    </location>
</feature>
<keyword evidence="4 6" id="KW-0472">Membrane</keyword>
<evidence type="ECO:0000313" key="8">
    <source>
        <dbReference type="EMBL" id="KAF2741723.1"/>
    </source>
</evidence>
<feature type="transmembrane region" description="Helical" evidence="6">
    <location>
        <begin position="241"/>
        <end position="263"/>
    </location>
</feature>
<evidence type="ECO:0000256" key="3">
    <source>
        <dbReference type="ARBA" id="ARBA00022989"/>
    </source>
</evidence>
<keyword evidence="2 6" id="KW-0812">Transmembrane</keyword>
<evidence type="ECO:0000256" key="2">
    <source>
        <dbReference type="ARBA" id="ARBA00022692"/>
    </source>
</evidence>
<gene>
    <name evidence="8" type="ORF">M011DRAFT_318559</name>
</gene>
<name>A0A6A6UV57_9PLEO</name>
<keyword evidence="9" id="KW-1185">Reference proteome</keyword>
<dbReference type="InterPro" id="IPR049326">
    <property type="entry name" value="Rhodopsin_dom_fungi"/>
</dbReference>
<dbReference type="Pfam" id="PF20684">
    <property type="entry name" value="Fung_rhodopsin"/>
    <property type="match status" value="1"/>
</dbReference>
<feature type="transmembrane region" description="Helical" evidence="6">
    <location>
        <begin position="204"/>
        <end position="229"/>
    </location>
</feature>
<proteinExistence type="inferred from homology"/>
<organism evidence="8 9">
    <name type="scientific">Sporormia fimetaria CBS 119925</name>
    <dbReference type="NCBI Taxonomy" id="1340428"/>
    <lineage>
        <taxon>Eukaryota</taxon>
        <taxon>Fungi</taxon>
        <taxon>Dikarya</taxon>
        <taxon>Ascomycota</taxon>
        <taxon>Pezizomycotina</taxon>
        <taxon>Dothideomycetes</taxon>
        <taxon>Pleosporomycetidae</taxon>
        <taxon>Pleosporales</taxon>
        <taxon>Sporormiaceae</taxon>
        <taxon>Sporormia</taxon>
    </lineage>
</organism>
<dbReference type="GO" id="GO:0016020">
    <property type="term" value="C:membrane"/>
    <property type="evidence" value="ECO:0007669"/>
    <property type="project" value="UniProtKB-SubCell"/>
</dbReference>
<feature type="domain" description="Rhodopsin" evidence="7">
    <location>
        <begin position="56"/>
        <end position="305"/>
    </location>
</feature>
<keyword evidence="3 6" id="KW-1133">Transmembrane helix</keyword>
<feature type="transmembrane region" description="Helical" evidence="6">
    <location>
        <begin position="38"/>
        <end position="56"/>
    </location>
</feature>
<feature type="transmembrane region" description="Helical" evidence="6">
    <location>
        <begin position="77"/>
        <end position="98"/>
    </location>
</feature>
<accession>A0A6A6UV57</accession>
<comment type="similarity">
    <text evidence="5">Belongs to the SAT4 family.</text>
</comment>
<comment type="subcellular location">
    <subcellularLocation>
        <location evidence="1">Membrane</location>
        <topology evidence="1">Multi-pass membrane protein</topology>
    </subcellularLocation>
</comment>
<dbReference type="PANTHER" id="PTHR33048">
    <property type="entry name" value="PTH11-LIKE INTEGRAL MEMBRANE PROTEIN (AFU_ORTHOLOGUE AFUA_5G11245)"/>
    <property type="match status" value="1"/>
</dbReference>
<dbReference type="Proteomes" id="UP000799440">
    <property type="component" value="Unassembled WGS sequence"/>
</dbReference>
<evidence type="ECO:0000256" key="1">
    <source>
        <dbReference type="ARBA" id="ARBA00004141"/>
    </source>
</evidence>